<dbReference type="InterPro" id="IPR036388">
    <property type="entry name" value="WH-like_DNA-bd_sf"/>
</dbReference>
<dbReference type="Gene3D" id="1.10.10.10">
    <property type="entry name" value="Winged helix-like DNA-binding domain superfamily/Winged helix DNA-binding domain"/>
    <property type="match status" value="1"/>
</dbReference>
<comment type="caution">
    <text evidence="1">The sequence shown here is derived from an EMBL/GenBank/DDBJ whole genome shotgun (WGS) entry which is preliminary data.</text>
</comment>
<organism evidence="1 2">
    <name type="scientific">Methanobrevibacter cuticularis</name>
    <dbReference type="NCBI Taxonomy" id="47311"/>
    <lineage>
        <taxon>Archaea</taxon>
        <taxon>Methanobacteriati</taxon>
        <taxon>Methanobacteriota</taxon>
        <taxon>Methanomada group</taxon>
        <taxon>Methanobacteria</taxon>
        <taxon>Methanobacteriales</taxon>
        <taxon>Methanobacteriaceae</taxon>
        <taxon>Methanobrevibacter</taxon>
    </lineage>
</organism>
<dbReference type="Proteomes" id="UP000077275">
    <property type="component" value="Unassembled WGS sequence"/>
</dbReference>
<name>A0A166E6S5_9EURY</name>
<dbReference type="Pfam" id="PF25212">
    <property type="entry name" value="HVO_A0114"/>
    <property type="match status" value="1"/>
</dbReference>
<evidence type="ECO:0000313" key="2">
    <source>
        <dbReference type="Proteomes" id="UP000077275"/>
    </source>
</evidence>
<sequence>MIEIKLTRKIKGKKLTKEFEEHYGSIQKLKNIFKKGKGDMKLQMDLENWEYFLEHPNEEIEQDKIIYTDKTKISMIDLELLNFIKYEKPKSITELAKYLEKDVANIQRKVDTLEQEGFLELEKGNRNSKIPVLNYDKIEIAI</sequence>
<gene>
    <name evidence="1" type="ORF">MBCUT_08930</name>
</gene>
<dbReference type="AlphaFoldDB" id="A0A166E6S5"/>
<accession>A0A166E6S5</accession>
<dbReference type="STRING" id="47311.MBCUT_08930"/>
<protein>
    <submittedName>
        <fullName evidence="1">Uncharacterized protein</fullName>
    </submittedName>
</protein>
<evidence type="ECO:0000313" key="1">
    <source>
        <dbReference type="EMBL" id="KZX16341.1"/>
    </source>
</evidence>
<dbReference type="InterPro" id="IPR036390">
    <property type="entry name" value="WH_DNA-bd_sf"/>
</dbReference>
<proteinExistence type="predicted"/>
<dbReference type="OrthoDB" id="325082at2157"/>
<dbReference type="SUPFAM" id="SSF46785">
    <property type="entry name" value="Winged helix' DNA-binding domain"/>
    <property type="match status" value="1"/>
</dbReference>
<dbReference type="PATRIC" id="fig|47311.3.peg.986"/>
<keyword evidence="2" id="KW-1185">Reference proteome</keyword>
<reference evidence="1 2" key="1">
    <citation type="submission" date="2016-04" db="EMBL/GenBank/DDBJ databases">
        <title>Genome sequence of Methanobrevibacter cuticularis DSM 11139.</title>
        <authorList>
            <person name="Poehlein A."/>
            <person name="Seedorf H."/>
            <person name="Daniel R."/>
        </authorList>
    </citation>
    <scope>NUCLEOTIDE SEQUENCE [LARGE SCALE GENOMIC DNA]</scope>
    <source>
        <strain evidence="1 2">DSM 11139</strain>
    </source>
</reference>
<dbReference type="EMBL" id="LWMW01000094">
    <property type="protein sequence ID" value="KZX16341.1"/>
    <property type="molecule type" value="Genomic_DNA"/>
</dbReference>
<dbReference type="RefSeq" id="WP_067259393.1">
    <property type="nucleotide sequence ID" value="NZ_LWMW01000094.1"/>
</dbReference>